<organism evidence="1 2">
    <name type="scientific">Merismopedia glauca CCAP 1448/3</name>
    <dbReference type="NCBI Taxonomy" id="1296344"/>
    <lineage>
        <taxon>Bacteria</taxon>
        <taxon>Bacillati</taxon>
        <taxon>Cyanobacteriota</taxon>
        <taxon>Cyanophyceae</taxon>
        <taxon>Synechococcales</taxon>
        <taxon>Merismopediaceae</taxon>
        <taxon>Merismopedia</taxon>
    </lineage>
</organism>
<protein>
    <submittedName>
        <fullName evidence="1">Uncharacterized protein</fullName>
    </submittedName>
</protein>
<comment type="caution">
    <text evidence="1">The sequence shown here is derived from an EMBL/GenBank/DDBJ whole genome shotgun (WGS) entry which is preliminary data.</text>
</comment>
<accession>A0A2T1BWP9</accession>
<evidence type="ECO:0000313" key="1">
    <source>
        <dbReference type="EMBL" id="PSB00412.1"/>
    </source>
</evidence>
<keyword evidence="2" id="KW-1185">Reference proteome</keyword>
<reference evidence="1 2" key="1">
    <citation type="submission" date="2018-02" db="EMBL/GenBank/DDBJ databases">
        <authorList>
            <person name="Cohen D.B."/>
            <person name="Kent A.D."/>
        </authorList>
    </citation>
    <scope>NUCLEOTIDE SEQUENCE [LARGE SCALE GENOMIC DNA]</scope>
    <source>
        <strain evidence="1 2">CCAP 1448/3</strain>
    </source>
</reference>
<dbReference type="Proteomes" id="UP000238762">
    <property type="component" value="Unassembled WGS sequence"/>
</dbReference>
<sequence length="82" mass="9407">MTAIAQLNNLERKLRSFGIRIVPRQTSRGLVTLPVRYVDGGCYAELTCIGGRLNEQWYGSWSHTVRRRIKEHFEAFLAVDAL</sequence>
<dbReference type="RefSeq" id="WP_106292032.1">
    <property type="nucleotide sequence ID" value="NZ_CAWNTC010000049.1"/>
</dbReference>
<reference evidence="1 2" key="2">
    <citation type="submission" date="2018-03" db="EMBL/GenBank/DDBJ databases">
        <title>The ancient ancestry and fast evolution of plastids.</title>
        <authorList>
            <person name="Moore K.R."/>
            <person name="Magnabosco C."/>
            <person name="Momper L."/>
            <person name="Gold D.A."/>
            <person name="Bosak T."/>
            <person name="Fournier G.P."/>
        </authorList>
    </citation>
    <scope>NUCLEOTIDE SEQUENCE [LARGE SCALE GENOMIC DNA]</scope>
    <source>
        <strain evidence="1 2">CCAP 1448/3</strain>
    </source>
</reference>
<proteinExistence type="predicted"/>
<evidence type="ECO:0000313" key="2">
    <source>
        <dbReference type="Proteomes" id="UP000238762"/>
    </source>
</evidence>
<dbReference type="OrthoDB" id="583371at2"/>
<name>A0A2T1BWP9_9CYAN</name>
<dbReference type="EMBL" id="PVWJ01000223">
    <property type="protein sequence ID" value="PSB00412.1"/>
    <property type="molecule type" value="Genomic_DNA"/>
</dbReference>
<gene>
    <name evidence="1" type="ORF">C7B64_23680</name>
</gene>
<dbReference type="AlphaFoldDB" id="A0A2T1BWP9"/>